<dbReference type="PANTHER" id="PTHR44019">
    <property type="entry name" value="WD REPEAT-CONTAINING PROTEIN 55"/>
    <property type="match status" value="1"/>
</dbReference>
<dbReference type="PROSITE" id="PS00678">
    <property type="entry name" value="WD_REPEATS_1"/>
    <property type="match status" value="1"/>
</dbReference>
<evidence type="ECO:0000256" key="3">
    <source>
        <dbReference type="PROSITE-ProRule" id="PRU00221"/>
    </source>
</evidence>
<protein>
    <submittedName>
        <fullName evidence="4">WD40 repeat domain-containing protein</fullName>
    </submittedName>
</protein>
<organism evidence="4">
    <name type="scientific">Hydrogenobacter sp</name>
    <dbReference type="NCBI Taxonomy" id="2152829"/>
    <lineage>
        <taxon>Bacteria</taxon>
        <taxon>Pseudomonadati</taxon>
        <taxon>Aquificota</taxon>
        <taxon>Aquificia</taxon>
        <taxon>Aquificales</taxon>
        <taxon>Aquificaceae</taxon>
        <taxon>Hydrogenobacter</taxon>
    </lineage>
</organism>
<dbReference type="Pfam" id="PF00400">
    <property type="entry name" value="WD40"/>
    <property type="match status" value="3"/>
</dbReference>
<dbReference type="InterPro" id="IPR001680">
    <property type="entry name" value="WD40_rpt"/>
</dbReference>
<name>A0A7C2V4P4_9AQUI</name>
<dbReference type="PROSITE" id="PS50082">
    <property type="entry name" value="WD_REPEATS_2"/>
    <property type="match status" value="2"/>
</dbReference>
<dbReference type="PROSITE" id="PS50294">
    <property type="entry name" value="WD_REPEATS_REGION"/>
    <property type="match status" value="1"/>
</dbReference>
<keyword evidence="1 3" id="KW-0853">WD repeat</keyword>
<feature type="repeat" description="WD" evidence="3">
    <location>
        <begin position="385"/>
        <end position="419"/>
    </location>
</feature>
<evidence type="ECO:0000313" key="4">
    <source>
        <dbReference type="EMBL" id="HEW46878.1"/>
    </source>
</evidence>
<dbReference type="EMBL" id="DSFP01000080">
    <property type="protein sequence ID" value="HEW46878.1"/>
    <property type="molecule type" value="Genomic_DNA"/>
</dbReference>
<proteinExistence type="predicted"/>
<gene>
    <name evidence="4" type="ORF">ENO47_09525</name>
</gene>
<sequence>MQNRVKSRQKIKTRIKYISFSNFLQKKAKSGKDKEIEIYKLGTVEFKISKKIIPQSIYSEDINLEVYNKGTLFYKEKFDFGLLEIPLAFEYKDYKYIVFDHYSGGAHCCHDLFAFAIDKDNNISKIELPGGGHSGIDESNLVVKNGKLYIALVDWRFAYFYTSFADSIAFYRYFLLDGAKLKEDNRPFESEYLKESKEYENKLKALYKKYKANPQEYISSKIRTDAELDMLPEWFSPYLMGAVVNYIMAGQREKAERLYDEYFIKFSSLEQDKVKSYLKVKDKIKAQIFGEFLLDLLHIIQAHKKSVEALVFTPDGKKLISAGSDGKVKVWDLASGKVIKQISGYDAVISPDGRFVAYASNDQMLKVMDYESGKLLWSSKKLKGLTSIAFSPDGKYVASGSLGDQIVIWNAENGEIIKQFKGFKGYIKQVLFSPDGSKVIGTDGIRINVYDINTGDMVLNIKEKKQFVYIKDPEQYIYVEPISAIDVSTDGKYLLSAGSLYTAVKVFDMTTGKLAFVLKDYKTCENKKECNIMMDFVKISPDMKFVVACGDNAYLRIWDWNNKKLVAMIGPLGKEYPKLKVAISPDSKLIAVGNFEGHVWIYKISE</sequence>
<dbReference type="PANTHER" id="PTHR44019:SF8">
    <property type="entry name" value="POC1 CENTRIOLAR PROTEIN HOMOLOG"/>
    <property type="match status" value="1"/>
</dbReference>
<evidence type="ECO:0000256" key="1">
    <source>
        <dbReference type="ARBA" id="ARBA00022574"/>
    </source>
</evidence>
<dbReference type="InterPro" id="IPR050505">
    <property type="entry name" value="WDR55/POC1"/>
</dbReference>
<dbReference type="InterPro" id="IPR015943">
    <property type="entry name" value="WD40/YVTN_repeat-like_dom_sf"/>
</dbReference>
<reference evidence="4" key="1">
    <citation type="journal article" date="2020" name="mSystems">
        <title>Genome- and Community-Level Interaction Insights into Carbon Utilization and Element Cycling Functions of Hydrothermarchaeota in Hydrothermal Sediment.</title>
        <authorList>
            <person name="Zhou Z."/>
            <person name="Liu Y."/>
            <person name="Xu W."/>
            <person name="Pan J."/>
            <person name="Luo Z.H."/>
            <person name="Li M."/>
        </authorList>
    </citation>
    <scope>NUCLEOTIDE SEQUENCE [LARGE SCALE GENOMIC DNA]</scope>
    <source>
        <strain evidence="4">SpSt-132</strain>
    </source>
</reference>
<dbReference type="Gene3D" id="2.130.10.10">
    <property type="entry name" value="YVTN repeat-like/Quinoprotein amine dehydrogenase"/>
    <property type="match status" value="3"/>
</dbReference>
<dbReference type="SMART" id="SM00320">
    <property type="entry name" value="WD40"/>
    <property type="match status" value="7"/>
</dbReference>
<comment type="caution">
    <text evidence="4">The sequence shown here is derived from an EMBL/GenBank/DDBJ whole genome shotgun (WGS) entry which is preliminary data.</text>
</comment>
<evidence type="ECO:0000256" key="2">
    <source>
        <dbReference type="ARBA" id="ARBA00022737"/>
    </source>
</evidence>
<accession>A0A7C2V4P4</accession>
<keyword evidence="2" id="KW-0677">Repeat</keyword>
<feature type="repeat" description="WD" evidence="3">
    <location>
        <begin position="300"/>
        <end position="341"/>
    </location>
</feature>
<dbReference type="InterPro" id="IPR011047">
    <property type="entry name" value="Quinoprotein_ADH-like_sf"/>
</dbReference>
<dbReference type="SUPFAM" id="SSF50998">
    <property type="entry name" value="Quinoprotein alcohol dehydrogenase-like"/>
    <property type="match status" value="1"/>
</dbReference>
<dbReference type="CDD" id="cd00200">
    <property type="entry name" value="WD40"/>
    <property type="match status" value="1"/>
</dbReference>
<dbReference type="AlphaFoldDB" id="A0A7C2V4P4"/>
<dbReference type="InterPro" id="IPR019775">
    <property type="entry name" value="WD40_repeat_CS"/>
</dbReference>